<dbReference type="GO" id="GO:0016755">
    <property type="term" value="F:aminoacyltransferase activity"/>
    <property type="evidence" value="ECO:0007669"/>
    <property type="project" value="InterPro"/>
</dbReference>
<reference evidence="3" key="2">
    <citation type="submission" date="2019-02" db="EMBL/GenBank/DDBJ databases">
        <title>Granulicella sibirica sp. nov., a psychrotolerant acidobacterium isolated from an organic soil layer in forested tundra, West Siberia.</title>
        <authorList>
            <person name="Oshkin I.Y."/>
            <person name="Kulichevskaya I.S."/>
            <person name="Rijpstra W.I.C."/>
            <person name="Sinninghe Damste J.S."/>
            <person name="Rakitin A.L."/>
            <person name="Ravin N.V."/>
            <person name="Dedysh S.N."/>
        </authorList>
    </citation>
    <scope>NUCLEOTIDE SEQUENCE [LARGE SCALE GENOMIC DNA]</scope>
    <source>
        <strain evidence="3">AF10</strain>
    </source>
</reference>
<comment type="caution">
    <text evidence="2">The sequence shown here is derived from an EMBL/GenBank/DDBJ whole genome shotgun (WGS) entry which is preliminary data.</text>
</comment>
<accession>A0A4Q0SY92</accession>
<dbReference type="SUPFAM" id="SSF55729">
    <property type="entry name" value="Acyl-CoA N-acyltransferases (Nat)"/>
    <property type="match status" value="1"/>
</dbReference>
<dbReference type="InterPro" id="IPR038740">
    <property type="entry name" value="BioF2-like_GNAT_dom"/>
</dbReference>
<organism evidence="2 3">
    <name type="scientific">Granulicella sibirica</name>
    <dbReference type="NCBI Taxonomy" id="2479048"/>
    <lineage>
        <taxon>Bacteria</taxon>
        <taxon>Pseudomonadati</taxon>
        <taxon>Acidobacteriota</taxon>
        <taxon>Terriglobia</taxon>
        <taxon>Terriglobales</taxon>
        <taxon>Acidobacteriaceae</taxon>
        <taxon>Granulicella</taxon>
    </lineage>
</organism>
<dbReference type="Gene3D" id="3.40.630.30">
    <property type="match status" value="1"/>
</dbReference>
<dbReference type="PROSITE" id="PS51191">
    <property type="entry name" value="FEMABX"/>
    <property type="match status" value="1"/>
</dbReference>
<keyword evidence="3" id="KW-1185">Reference proteome</keyword>
<sequence>MTERPDWRSILELSQQNPELSRIVGLFSSADDLASGGLLGFAWGARHGDHVEYRAAGMTRVEGRNISVGYPLMWALILWAKQEGAAWFDMGGVTLPETPNDPLAGISDFKRMFSQVTEEVGEEWYLEPHPAKTRLASLLGKGGRQAASLLGKIQSRKGAA</sequence>
<evidence type="ECO:0000313" key="2">
    <source>
        <dbReference type="EMBL" id="RXH54598.1"/>
    </source>
</evidence>
<evidence type="ECO:0000313" key="3">
    <source>
        <dbReference type="Proteomes" id="UP000289437"/>
    </source>
</evidence>
<reference evidence="2 3" key="1">
    <citation type="submission" date="2018-11" db="EMBL/GenBank/DDBJ databases">
        <authorList>
            <person name="Mardanov A.V."/>
            <person name="Ravin N.V."/>
            <person name="Dedysh S.N."/>
        </authorList>
    </citation>
    <scope>NUCLEOTIDE SEQUENCE [LARGE SCALE GENOMIC DNA]</scope>
    <source>
        <strain evidence="2 3">AF10</strain>
    </source>
</reference>
<dbReference type="InterPro" id="IPR003447">
    <property type="entry name" value="FEMABX"/>
</dbReference>
<dbReference type="Proteomes" id="UP000289437">
    <property type="component" value="Unassembled WGS sequence"/>
</dbReference>
<dbReference type="EMBL" id="RDSM01000003">
    <property type="protein sequence ID" value="RXH54598.1"/>
    <property type="molecule type" value="Genomic_DNA"/>
</dbReference>
<proteinExistence type="predicted"/>
<protein>
    <recommendedName>
        <fullName evidence="1">BioF2-like acetyltransferase domain-containing protein</fullName>
    </recommendedName>
</protein>
<dbReference type="GO" id="GO:0044038">
    <property type="term" value="P:cell wall macromolecule biosynthetic process"/>
    <property type="evidence" value="ECO:0007669"/>
    <property type="project" value="InterPro"/>
</dbReference>
<evidence type="ECO:0000259" key="1">
    <source>
        <dbReference type="Pfam" id="PF13480"/>
    </source>
</evidence>
<gene>
    <name evidence="2" type="ORF">GRAN_3702</name>
</gene>
<dbReference type="Pfam" id="PF13480">
    <property type="entry name" value="Acetyltransf_6"/>
    <property type="match status" value="1"/>
</dbReference>
<feature type="domain" description="BioF2-like acetyltransferase" evidence="1">
    <location>
        <begin position="36"/>
        <end position="99"/>
    </location>
</feature>
<dbReference type="InterPro" id="IPR016181">
    <property type="entry name" value="Acyl_CoA_acyltransferase"/>
</dbReference>
<dbReference type="AlphaFoldDB" id="A0A4Q0SY92"/>
<name>A0A4Q0SY92_9BACT</name>